<proteinExistence type="predicted"/>
<dbReference type="RefSeq" id="WP_051926832.1">
    <property type="nucleotide sequence ID" value="NZ_BMTD01000017.1"/>
</dbReference>
<protein>
    <submittedName>
        <fullName evidence="1">Uncharacterized protein</fullName>
    </submittedName>
</protein>
<evidence type="ECO:0000313" key="2">
    <source>
        <dbReference type="Proteomes" id="UP000618795"/>
    </source>
</evidence>
<keyword evidence="2" id="KW-1185">Reference proteome</keyword>
<dbReference type="AlphaFoldDB" id="A0A918IGY8"/>
<sequence>MPRWALLLDTPPGEGPYRRQYELMATIDGTREEAEARFGELVRLYQPRHPRYPVRMRRYRTADGWMLAGDGSSGGVFTYHFLFTELEWDSGPITY</sequence>
<reference evidence="1" key="2">
    <citation type="submission" date="2020-09" db="EMBL/GenBank/DDBJ databases">
        <authorList>
            <person name="Sun Q."/>
            <person name="Ohkuma M."/>
        </authorList>
    </citation>
    <scope>NUCLEOTIDE SEQUENCE</scope>
    <source>
        <strain evidence="1">JCM 4369</strain>
    </source>
</reference>
<accession>A0A918IGY8</accession>
<dbReference type="Proteomes" id="UP000618795">
    <property type="component" value="Unassembled WGS sequence"/>
</dbReference>
<evidence type="ECO:0000313" key="1">
    <source>
        <dbReference type="EMBL" id="GGV15363.1"/>
    </source>
</evidence>
<comment type="caution">
    <text evidence="1">The sequence shown here is derived from an EMBL/GenBank/DDBJ whole genome shotgun (WGS) entry which is preliminary data.</text>
</comment>
<name>A0A918IGY8_9ACTN</name>
<gene>
    <name evidence="1" type="ORF">GCM10010260_63120</name>
</gene>
<organism evidence="1 2">
    <name type="scientific">Streptomyces filipinensis</name>
    <dbReference type="NCBI Taxonomy" id="66887"/>
    <lineage>
        <taxon>Bacteria</taxon>
        <taxon>Bacillati</taxon>
        <taxon>Actinomycetota</taxon>
        <taxon>Actinomycetes</taxon>
        <taxon>Kitasatosporales</taxon>
        <taxon>Streptomycetaceae</taxon>
        <taxon>Streptomyces</taxon>
    </lineage>
</organism>
<dbReference type="EMBL" id="BMTD01000017">
    <property type="protein sequence ID" value="GGV15363.1"/>
    <property type="molecule type" value="Genomic_DNA"/>
</dbReference>
<reference evidence="1" key="1">
    <citation type="journal article" date="2014" name="Int. J. Syst. Evol. Microbiol.">
        <title>Complete genome sequence of Corynebacterium casei LMG S-19264T (=DSM 44701T), isolated from a smear-ripened cheese.</title>
        <authorList>
            <consortium name="US DOE Joint Genome Institute (JGI-PGF)"/>
            <person name="Walter F."/>
            <person name="Albersmeier A."/>
            <person name="Kalinowski J."/>
            <person name="Ruckert C."/>
        </authorList>
    </citation>
    <scope>NUCLEOTIDE SEQUENCE</scope>
    <source>
        <strain evidence="1">JCM 4369</strain>
    </source>
</reference>